<dbReference type="OrthoDB" id="9801445at2"/>
<dbReference type="EC" id="3.5.2.10" evidence="6"/>
<dbReference type="PANTHER" id="PTHR35005:SF1">
    <property type="entry name" value="2-AMINO-5-FORMYLAMINO-6-RIBOSYLAMINOPYRIMIDIN-4(3H)-ONE 5'-MONOPHOSPHATE DEFORMYLASE"/>
    <property type="match status" value="1"/>
</dbReference>
<evidence type="ECO:0000256" key="1">
    <source>
        <dbReference type="ARBA" id="ARBA00001947"/>
    </source>
</evidence>
<keyword evidence="2" id="KW-0479">Metal-binding</keyword>
<evidence type="ECO:0000256" key="5">
    <source>
        <dbReference type="ARBA" id="ARBA00024029"/>
    </source>
</evidence>
<sequence length="250" mass="26262">MPALDFAFTPWTDVEARLTRPTVAVLPLGAVEQHGAHLPLTVDADLALGVARAIADPLDALLLPAMPYGDAWNNAAYPGTLSLSPATLRAAITDIGKGLQEMGVSSLILLNGHFGNHEPMLLAARDLAGGGLPCLHLDYPGLAELAEKHCDSTPAAPHFYHADEVETSMMLALRPDAVRMADAAPSYPTFPATFGAEPMQLRSFNPSGVFGDPRPATANKGRAFIEGIAANAAPIIAAFLHRHGIAVIEP</sequence>
<dbReference type="Proteomes" id="UP000000692">
    <property type="component" value="Chromosome"/>
</dbReference>
<organism evidence="6 7">
    <name type="scientific">Ketogulonicigenium vulgare (strain WSH-001)</name>
    <dbReference type="NCBI Taxonomy" id="759362"/>
    <lineage>
        <taxon>Bacteria</taxon>
        <taxon>Pseudomonadati</taxon>
        <taxon>Pseudomonadota</taxon>
        <taxon>Alphaproteobacteria</taxon>
        <taxon>Rhodobacterales</taxon>
        <taxon>Roseobacteraceae</taxon>
        <taxon>Ketogulonicigenium</taxon>
    </lineage>
</organism>
<gene>
    <name evidence="6" type="ordered locus">KVU_0567</name>
</gene>
<evidence type="ECO:0000313" key="7">
    <source>
        <dbReference type="Proteomes" id="UP000000692"/>
    </source>
</evidence>
<dbReference type="KEGG" id="kvl:KVU_0567"/>
<dbReference type="eggNOG" id="COG1402">
    <property type="taxonomic scope" value="Bacteria"/>
</dbReference>
<proteinExistence type="inferred from homology"/>
<dbReference type="Pfam" id="PF02633">
    <property type="entry name" value="Creatininase"/>
    <property type="match status" value="1"/>
</dbReference>
<comment type="cofactor">
    <cofactor evidence="1">
        <name>Zn(2+)</name>
        <dbReference type="ChEBI" id="CHEBI:29105"/>
    </cofactor>
</comment>
<evidence type="ECO:0000313" key="6">
    <source>
        <dbReference type="EMBL" id="AEM40407.1"/>
    </source>
</evidence>
<accession>F9Y3P3</accession>
<evidence type="ECO:0000256" key="4">
    <source>
        <dbReference type="ARBA" id="ARBA00022833"/>
    </source>
</evidence>
<dbReference type="GO" id="GO:0046872">
    <property type="term" value="F:metal ion binding"/>
    <property type="evidence" value="ECO:0007669"/>
    <property type="project" value="UniProtKB-KW"/>
</dbReference>
<name>F9Y3P3_KETVW</name>
<protein>
    <submittedName>
        <fullName evidence="6">Creatinine amidohydrolase, putative</fullName>
        <ecNumber evidence="6">3.5.2.10</ecNumber>
    </submittedName>
</protein>
<dbReference type="PATRIC" id="fig|759362.5.peg.595"/>
<dbReference type="GO" id="GO:0047789">
    <property type="term" value="F:creatininase activity"/>
    <property type="evidence" value="ECO:0007669"/>
    <property type="project" value="UniProtKB-EC"/>
</dbReference>
<dbReference type="InterPro" id="IPR003785">
    <property type="entry name" value="Creatininase/forma_Hydrolase"/>
</dbReference>
<keyword evidence="4" id="KW-0862">Zinc</keyword>
<keyword evidence="7" id="KW-1185">Reference proteome</keyword>
<evidence type="ECO:0000256" key="2">
    <source>
        <dbReference type="ARBA" id="ARBA00022723"/>
    </source>
</evidence>
<dbReference type="InterPro" id="IPR024087">
    <property type="entry name" value="Creatininase-like_sf"/>
</dbReference>
<dbReference type="GO" id="GO:0016811">
    <property type="term" value="F:hydrolase activity, acting on carbon-nitrogen (but not peptide) bonds, in linear amides"/>
    <property type="evidence" value="ECO:0007669"/>
    <property type="project" value="TreeGrafter"/>
</dbReference>
<dbReference type="EMBL" id="CP002018">
    <property type="protein sequence ID" value="AEM40407.1"/>
    <property type="molecule type" value="Genomic_DNA"/>
</dbReference>
<dbReference type="AlphaFoldDB" id="F9Y3P3"/>
<dbReference type="PANTHER" id="PTHR35005">
    <property type="entry name" value="3-DEHYDRO-SCYLLO-INOSOSE HYDROLASE"/>
    <property type="match status" value="1"/>
</dbReference>
<keyword evidence="3 6" id="KW-0378">Hydrolase</keyword>
<evidence type="ECO:0000256" key="3">
    <source>
        <dbReference type="ARBA" id="ARBA00022801"/>
    </source>
</evidence>
<reference evidence="6 7" key="1">
    <citation type="journal article" date="2011" name="J. Bacteriol.">
        <title>Complete genome sequence of the industrial strain Ketogulonicigenium vulgare WSH-001.</title>
        <authorList>
            <person name="Liu L."/>
            <person name="Li Y."/>
            <person name="Zhang J."/>
            <person name="Zhou Z."/>
            <person name="Liu J."/>
            <person name="Li X."/>
            <person name="Zhou J."/>
            <person name="Du G."/>
            <person name="Wang L."/>
            <person name="Chen J."/>
        </authorList>
    </citation>
    <scope>NUCLEOTIDE SEQUENCE [LARGE SCALE GENOMIC DNA]</scope>
    <source>
        <strain evidence="6 7">WSH-001</strain>
    </source>
</reference>
<dbReference type="RefSeq" id="WP_013383856.1">
    <property type="nucleotide sequence ID" value="NC_017384.1"/>
</dbReference>
<dbReference type="GO" id="GO:0009231">
    <property type="term" value="P:riboflavin biosynthetic process"/>
    <property type="evidence" value="ECO:0007669"/>
    <property type="project" value="TreeGrafter"/>
</dbReference>
<comment type="similarity">
    <text evidence="5">Belongs to the creatininase superfamily.</text>
</comment>
<dbReference type="HOGENOM" id="CLU_055029_4_0_5"/>
<dbReference type="Gene3D" id="3.40.50.10310">
    <property type="entry name" value="Creatininase"/>
    <property type="match status" value="1"/>
</dbReference>
<dbReference type="SUPFAM" id="SSF102215">
    <property type="entry name" value="Creatininase"/>
    <property type="match status" value="1"/>
</dbReference>